<organism evidence="2 3">
    <name type="scientific">Eikenella longinqua</name>
    <dbReference type="NCBI Taxonomy" id="1795827"/>
    <lineage>
        <taxon>Bacteria</taxon>
        <taxon>Pseudomonadati</taxon>
        <taxon>Pseudomonadota</taxon>
        <taxon>Betaproteobacteria</taxon>
        <taxon>Neisseriales</taxon>
        <taxon>Neisseriaceae</taxon>
        <taxon>Eikenella</taxon>
    </lineage>
</organism>
<sequence>MKKEFPAQVWKTLAAVNVNEQTEKKQNLTYLSWAWAWQVLMEYYPQSSYEIHPEKTFADGSVEVSVSVTVSDGENSLTRYMWLPVIDHKNNAVKHPDAFIINKNKMRCLVKCIAMFGLGLYIYAGEDLPEAEKPVVPHQGINIEETTRALRQAANLDNLKAIFGHAWTAATKEQQPIIKDIYDHRKADFEAEQEAA</sequence>
<dbReference type="EMBL" id="LXSL01000026">
    <property type="protein sequence ID" value="OAM27058.1"/>
    <property type="molecule type" value="Genomic_DNA"/>
</dbReference>
<dbReference type="RefSeq" id="WP_067593399.1">
    <property type="nucleotide sequence ID" value="NZ_LXSL01000026.1"/>
</dbReference>
<dbReference type="STRING" id="1795827.A7P95_07410"/>
<dbReference type="Proteomes" id="UP000077885">
    <property type="component" value="Unassembled WGS sequence"/>
</dbReference>
<feature type="domain" description="SSAP RNA binding" evidence="1">
    <location>
        <begin position="9"/>
        <end position="139"/>
    </location>
</feature>
<gene>
    <name evidence="2" type="ORF">A7P95_07410</name>
</gene>
<dbReference type="InterPro" id="IPR009425">
    <property type="entry name" value="DSRM_SSAP"/>
</dbReference>
<proteinExistence type="predicted"/>
<protein>
    <recommendedName>
        <fullName evidence="1">SSAP RNA binding domain-containing protein</fullName>
    </recommendedName>
</protein>
<evidence type="ECO:0000313" key="2">
    <source>
        <dbReference type="EMBL" id="OAM27058.1"/>
    </source>
</evidence>
<reference evidence="3" key="1">
    <citation type="submission" date="2016-05" db="EMBL/GenBank/DDBJ databases">
        <title>Draft genome of Corynebacterium afermentans subsp. afermentans LCDC 88199T.</title>
        <authorList>
            <person name="Bernier A.-M."/>
            <person name="Bernard K."/>
        </authorList>
    </citation>
    <scope>NUCLEOTIDE SEQUENCE [LARGE SCALE GENOMIC DNA]</scope>
    <source>
        <strain evidence="3">NML02-A-017</strain>
    </source>
</reference>
<evidence type="ECO:0000313" key="3">
    <source>
        <dbReference type="Proteomes" id="UP000077885"/>
    </source>
</evidence>
<dbReference type="Pfam" id="PF06378">
    <property type="entry name" value="SSAP_Sak"/>
    <property type="match status" value="1"/>
</dbReference>
<evidence type="ECO:0000259" key="1">
    <source>
        <dbReference type="Pfam" id="PF06378"/>
    </source>
</evidence>
<dbReference type="OrthoDB" id="1625426at2"/>
<name>A0A1A9RWJ6_9NEIS</name>
<keyword evidence="3" id="KW-1185">Reference proteome</keyword>
<comment type="caution">
    <text evidence="2">The sequence shown here is derived from an EMBL/GenBank/DDBJ whole genome shotgun (WGS) entry which is preliminary data.</text>
</comment>
<accession>A0A1A9RWJ6</accession>
<dbReference type="AlphaFoldDB" id="A0A1A9RWJ6"/>